<accession>A0A9X1VR87</accession>
<feature type="transmembrane region" description="Helical" evidence="1">
    <location>
        <begin position="92"/>
        <end position="111"/>
    </location>
</feature>
<evidence type="ECO:0000313" key="3">
    <source>
        <dbReference type="Proteomes" id="UP001139369"/>
    </source>
</evidence>
<evidence type="ECO:0000313" key="2">
    <source>
        <dbReference type="EMBL" id="MCI2229492.1"/>
    </source>
</evidence>
<feature type="transmembrane region" description="Helical" evidence="1">
    <location>
        <begin position="123"/>
        <end position="141"/>
    </location>
</feature>
<keyword evidence="3" id="KW-1185">Reference proteome</keyword>
<dbReference type="AlphaFoldDB" id="A0A9X1VR87"/>
<sequence length="219" mass="25829">MELTNEQVQQVENYLDNKSFDFIDLKLEILDHLISDIESFIDKGFSFDNAFKATVLKWDKHFKDSSSFYFGLLYSESKIVVKKAVKIFKPFYFLYLTAYFLPLIILKKFSFTFSINTIDYFDTLLNTLSVIFLIYLIYIIVKVFKSKVKTTYSFILRTQYLGVVFLIIPLLSGKHFNDKGEMNPIFTGFLLAGFAVTYICFYFYKKHKDAIKKYKISYS</sequence>
<name>A0A9X1VR87_9FLAO</name>
<keyword evidence="1" id="KW-0812">Transmembrane</keyword>
<organism evidence="2 3">
    <name type="scientific">Polaribacter marinus</name>
    <dbReference type="NCBI Taxonomy" id="2916838"/>
    <lineage>
        <taxon>Bacteria</taxon>
        <taxon>Pseudomonadati</taxon>
        <taxon>Bacteroidota</taxon>
        <taxon>Flavobacteriia</taxon>
        <taxon>Flavobacteriales</taxon>
        <taxon>Flavobacteriaceae</taxon>
    </lineage>
</organism>
<dbReference type="RefSeq" id="WP_242178614.1">
    <property type="nucleotide sequence ID" value="NZ_JAKQYM010000006.1"/>
</dbReference>
<keyword evidence="1" id="KW-1133">Transmembrane helix</keyword>
<reference evidence="2" key="1">
    <citation type="submission" date="2022-02" db="EMBL/GenBank/DDBJ databases">
        <title>Polaribacter sp. MSW13, isolated from seawater.</title>
        <authorList>
            <person name="Kristyanto S."/>
            <person name="Jung J."/>
            <person name="Jeon C.O."/>
        </authorList>
    </citation>
    <scope>NUCLEOTIDE SEQUENCE</scope>
    <source>
        <strain evidence="2">MSW13</strain>
    </source>
</reference>
<evidence type="ECO:0000256" key="1">
    <source>
        <dbReference type="SAM" id="Phobius"/>
    </source>
</evidence>
<feature type="transmembrane region" description="Helical" evidence="1">
    <location>
        <begin position="153"/>
        <end position="172"/>
    </location>
</feature>
<dbReference type="Proteomes" id="UP001139369">
    <property type="component" value="Unassembled WGS sequence"/>
</dbReference>
<dbReference type="EMBL" id="JAKQYM010000006">
    <property type="protein sequence ID" value="MCI2229492.1"/>
    <property type="molecule type" value="Genomic_DNA"/>
</dbReference>
<proteinExistence type="predicted"/>
<comment type="caution">
    <text evidence="2">The sequence shown here is derived from an EMBL/GenBank/DDBJ whole genome shotgun (WGS) entry which is preliminary data.</text>
</comment>
<protein>
    <submittedName>
        <fullName evidence="2">Uncharacterized protein</fullName>
    </submittedName>
</protein>
<gene>
    <name evidence="2" type="ORF">MC378_09970</name>
</gene>
<feature type="transmembrane region" description="Helical" evidence="1">
    <location>
        <begin position="184"/>
        <end position="204"/>
    </location>
</feature>
<keyword evidence="1" id="KW-0472">Membrane</keyword>